<protein>
    <submittedName>
        <fullName evidence="2 3">Uncharacterized protein</fullName>
    </submittedName>
</protein>
<feature type="region of interest" description="Disordered" evidence="1">
    <location>
        <begin position="77"/>
        <end position="101"/>
    </location>
</feature>
<proteinExistence type="predicted"/>
<evidence type="ECO:0000256" key="1">
    <source>
        <dbReference type="SAM" id="MobiDB-lite"/>
    </source>
</evidence>
<dbReference type="Proteomes" id="UP000030765">
    <property type="component" value="Unassembled WGS sequence"/>
</dbReference>
<organism evidence="2">
    <name type="scientific">Anopheles sinensis</name>
    <name type="common">Mosquito</name>
    <dbReference type="NCBI Taxonomy" id="74873"/>
    <lineage>
        <taxon>Eukaryota</taxon>
        <taxon>Metazoa</taxon>
        <taxon>Ecdysozoa</taxon>
        <taxon>Arthropoda</taxon>
        <taxon>Hexapoda</taxon>
        <taxon>Insecta</taxon>
        <taxon>Pterygota</taxon>
        <taxon>Neoptera</taxon>
        <taxon>Endopterygota</taxon>
        <taxon>Diptera</taxon>
        <taxon>Nematocera</taxon>
        <taxon>Culicoidea</taxon>
        <taxon>Culicidae</taxon>
        <taxon>Anophelinae</taxon>
        <taxon>Anopheles</taxon>
    </lineage>
</organism>
<sequence length="246" mass="27515">MSDATLPNRCVFGAVSDEFTLSVVFHQPLGQTRPRSSRFRKLEAHRDGIIMMESCASMRLKLKDGKSAGQKCIPLRRSDGGRVKGKRTRARKSENPTNPATHQHHLISELFSWKRPRMIHFVSMKVEHILHRVDRGRRTGGVGKRASRQLFPTVDFSVAPSSRERGGGVGPEYIARPRHKLISFPLYPIRSPPILPPSASGATAARIIRFDGGFHPVDLATRLDPWAASGTVEELLKPKYRRLSAL</sequence>
<dbReference type="EnsemblMetazoa" id="ASIC010969-RA">
    <property type="protein sequence ID" value="ASIC010969-PA"/>
    <property type="gene ID" value="ASIC010969"/>
</dbReference>
<dbReference type="EMBL" id="ATLV01018576">
    <property type="status" value="NOT_ANNOTATED_CDS"/>
    <property type="molecule type" value="Genomic_DNA"/>
</dbReference>
<dbReference type="VEuPathDB" id="VectorBase:ASIC010969"/>
<accession>A0A084VYZ8</accession>
<dbReference type="EMBL" id="KE525238">
    <property type="protein sequence ID" value="KFB43192.1"/>
    <property type="molecule type" value="Genomic_DNA"/>
</dbReference>
<reference evidence="2 4" key="1">
    <citation type="journal article" date="2014" name="BMC Genomics">
        <title>Genome sequence of Anopheles sinensis provides insight into genetics basis of mosquito competence for malaria parasites.</title>
        <authorList>
            <person name="Zhou D."/>
            <person name="Zhang D."/>
            <person name="Ding G."/>
            <person name="Shi L."/>
            <person name="Hou Q."/>
            <person name="Ye Y."/>
            <person name="Xu Y."/>
            <person name="Zhou H."/>
            <person name="Xiong C."/>
            <person name="Li S."/>
            <person name="Yu J."/>
            <person name="Hong S."/>
            <person name="Yu X."/>
            <person name="Zou P."/>
            <person name="Chen C."/>
            <person name="Chang X."/>
            <person name="Wang W."/>
            <person name="Lv Y."/>
            <person name="Sun Y."/>
            <person name="Ma L."/>
            <person name="Shen B."/>
            <person name="Zhu C."/>
        </authorList>
    </citation>
    <scope>NUCLEOTIDE SEQUENCE [LARGE SCALE GENOMIC DNA]</scope>
</reference>
<evidence type="ECO:0000313" key="3">
    <source>
        <dbReference type="EnsemblMetazoa" id="ASIC010969-PA"/>
    </source>
</evidence>
<gene>
    <name evidence="2" type="ORF">ZHAS_00010969</name>
</gene>
<reference evidence="3" key="2">
    <citation type="submission" date="2020-05" db="UniProtKB">
        <authorList>
            <consortium name="EnsemblMetazoa"/>
        </authorList>
    </citation>
    <scope>IDENTIFICATION</scope>
</reference>
<evidence type="ECO:0000313" key="4">
    <source>
        <dbReference type="Proteomes" id="UP000030765"/>
    </source>
</evidence>
<keyword evidence="4" id="KW-1185">Reference proteome</keyword>
<dbReference type="AlphaFoldDB" id="A0A084VYZ8"/>
<evidence type="ECO:0000313" key="2">
    <source>
        <dbReference type="EMBL" id="KFB43192.1"/>
    </source>
</evidence>
<name>A0A084VYZ8_ANOSI</name>